<keyword evidence="2" id="KW-1133">Transmembrane helix</keyword>
<feature type="region of interest" description="Disordered" evidence="1">
    <location>
        <begin position="1"/>
        <end position="37"/>
    </location>
</feature>
<feature type="region of interest" description="Disordered" evidence="1">
    <location>
        <begin position="288"/>
        <end position="307"/>
    </location>
</feature>
<feature type="transmembrane region" description="Helical" evidence="2">
    <location>
        <begin position="443"/>
        <end position="464"/>
    </location>
</feature>
<keyword evidence="3" id="KW-1185">Reference proteome</keyword>
<feature type="compositionally biased region" description="Low complexity" evidence="1">
    <location>
        <begin position="296"/>
        <end position="307"/>
    </location>
</feature>
<accession>A0A914ZSJ5</accession>
<reference evidence="4" key="1">
    <citation type="submission" date="2022-11" db="UniProtKB">
        <authorList>
            <consortium name="WormBaseParasite"/>
        </authorList>
    </citation>
    <scope>IDENTIFICATION</scope>
</reference>
<evidence type="ECO:0000256" key="1">
    <source>
        <dbReference type="SAM" id="MobiDB-lite"/>
    </source>
</evidence>
<dbReference type="WBParaSite" id="PgB18_g015_t01">
    <property type="protein sequence ID" value="PgB18_g015_t01"/>
    <property type="gene ID" value="PgB18_g015"/>
</dbReference>
<keyword evidence="2" id="KW-0472">Membrane</keyword>
<feature type="compositionally biased region" description="Low complexity" evidence="1">
    <location>
        <begin position="1"/>
        <end position="33"/>
    </location>
</feature>
<keyword evidence="2" id="KW-0812">Transmembrane</keyword>
<proteinExistence type="predicted"/>
<name>A0A914ZSJ5_PARUN</name>
<dbReference type="Proteomes" id="UP000887569">
    <property type="component" value="Unplaced"/>
</dbReference>
<evidence type="ECO:0000256" key="2">
    <source>
        <dbReference type="SAM" id="Phobius"/>
    </source>
</evidence>
<protein>
    <submittedName>
        <fullName evidence="4">Kinesin-like protein</fullName>
    </submittedName>
</protein>
<dbReference type="AlphaFoldDB" id="A0A914ZSJ5"/>
<evidence type="ECO:0000313" key="3">
    <source>
        <dbReference type="Proteomes" id="UP000887569"/>
    </source>
</evidence>
<organism evidence="3 4">
    <name type="scientific">Parascaris univalens</name>
    <name type="common">Nematode worm</name>
    <dbReference type="NCBI Taxonomy" id="6257"/>
    <lineage>
        <taxon>Eukaryota</taxon>
        <taxon>Metazoa</taxon>
        <taxon>Ecdysozoa</taxon>
        <taxon>Nematoda</taxon>
        <taxon>Chromadorea</taxon>
        <taxon>Rhabditida</taxon>
        <taxon>Spirurina</taxon>
        <taxon>Ascaridomorpha</taxon>
        <taxon>Ascaridoidea</taxon>
        <taxon>Ascarididae</taxon>
        <taxon>Parascaris</taxon>
    </lineage>
</organism>
<sequence>MLTSQSKSEGFSSSGYTAPSGDSASSASSSPSPHCHSVECFDGRQHSQKPVFKLDFDNEHTSVCPLVECGQRRELDQFFGNVYNLYGSSDFSQFRARSHSPTLMTPHVERERPQRGRHSLRPTRLPILMTRSASAANRKSSKYLGNSHSRSFSITSGGVMVRGSQERLADNFEDNAFDVSKRLLDRCKYWKSACARKHFERSLPAPLTRRPRERLYAGTVIQTPQKALSMHDVVRIASGDSSSTECPTSRTMSRSFCAENGEDETQYLPESSFALQCASLAHRIQTRVAHDDPHRSTSSRSISLLNRSSSNQLLPRRSYGYPYNLNMTRGSLYSSDSGVSEGSLDDLDRAHSQWTRRRGRNAGGGMIKPPVERLVALWRSSIGRCYVCRNERRLRRMHVKKGTTKIVKPRVVRRDCCICRGCNISNSSKKRSQNSELNFDRQISLAFIAILIAFLMRIFEILLFQL</sequence>
<evidence type="ECO:0000313" key="4">
    <source>
        <dbReference type="WBParaSite" id="PgB18_g015_t01"/>
    </source>
</evidence>